<evidence type="ECO:0000256" key="1">
    <source>
        <dbReference type="ARBA" id="ARBA00004141"/>
    </source>
</evidence>
<evidence type="ECO:0000256" key="7">
    <source>
        <dbReference type="ARBA" id="ARBA00038475"/>
    </source>
</evidence>
<feature type="transmembrane region" description="Helical" evidence="10">
    <location>
        <begin position="83"/>
        <end position="103"/>
    </location>
</feature>
<organism evidence="11 12">
    <name type="scientific">Lachnellula suecica</name>
    <dbReference type="NCBI Taxonomy" id="602035"/>
    <lineage>
        <taxon>Eukaryota</taxon>
        <taxon>Fungi</taxon>
        <taxon>Dikarya</taxon>
        <taxon>Ascomycota</taxon>
        <taxon>Pezizomycotina</taxon>
        <taxon>Leotiomycetes</taxon>
        <taxon>Helotiales</taxon>
        <taxon>Lachnaceae</taxon>
        <taxon>Lachnellula</taxon>
    </lineage>
</organism>
<feature type="region of interest" description="Disordered" evidence="9">
    <location>
        <begin position="252"/>
        <end position="284"/>
    </location>
</feature>
<evidence type="ECO:0000313" key="12">
    <source>
        <dbReference type="Proteomes" id="UP000469558"/>
    </source>
</evidence>
<comment type="similarity">
    <text evidence="7 8">Belongs to the MPDU1 (TC 2.A.43.3) family.</text>
</comment>
<feature type="transmembrane region" description="Helical" evidence="10">
    <location>
        <begin position="139"/>
        <end position="159"/>
    </location>
</feature>
<dbReference type="PANTHER" id="PTHR12226:SF2">
    <property type="entry name" value="MANNOSE-P-DOLICHOL UTILIZATION DEFECT 1 PROTEIN"/>
    <property type="match status" value="1"/>
</dbReference>
<evidence type="ECO:0000256" key="8">
    <source>
        <dbReference type="PIRNR" id="PIRNR023381"/>
    </source>
</evidence>
<evidence type="ECO:0000256" key="5">
    <source>
        <dbReference type="ARBA" id="ARBA00022989"/>
    </source>
</evidence>
<comment type="caution">
    <text evidence="11">The sequence shown here is derived from an EMBL/GenBank/DDBJ whole genome shotgun (WGS) entry which is preliminary data.</text>
</comment>
<evidence type="ECO:0000256" key="9">
    <source>
        <dbReference type="SAM" id="MobiDB-lite"/>
    </source>
</evidence>
<dbReference type="Proteomes" id="UP000469558">
    <property type="component" value="Unassembled WGS sequence"/>
</dbReference>
<protein>
    <recommendedName>
        <fullName evidence="8">Mannose-P-dolichol utilization defect 1 protein homolog</fullName>
    </recommendedName>
</protein>
<evidence type="ECO:0000256" key="10">
    <source>
        <dbReference type="SAM" id="Phobius"/>
    </source>
</evidence>
<evidence type="ECO:0000313" key="11">
    <source>
        <dbReference type="EMBL" id="TVY84115.1"/>
    </source>
</evidence>
<dbReference type="SMART" id="SM00679">
    <property type="entry name" value="CTNS"/>
    <property type="match status" value="2"/>
</dbReference>
<evidence type="ECO:0000256" key="3">
    <source>
        <dbReference type="ARBA" id="ARBA00022692"/>
    </source>
</evidence>
<evidence type="ECO:0000256" key="6">
    <source>
        <dbReference type="ARBA" id="ARBA00023136"/>
    </source>
</evidence>
<keyword evidence="4" id="KW-0677">Repeat</keyword>
<feature type="transmembrane region" description="Helical" evidence="10">
    <location>
        <begin position="222"/>
        <end position="245"/>
    </location>
</feature>
<dbReference type="Pfam" id="PF04193">
    <property type="entry name" value="PQ-loop"/>
    <property type="match status" value="2"/>
</dbReference>
<feature type="transmembrane region" description="Helical" evidence="10">
    <location>
        <begin position="115"/>
        <end position="132"/>
    </location>
</feature>
<name>A0A8T9CE92_9HELO</name>
<sequence>MDSLRSALQPITHNLPAPIRDLGVSIIGETCYKTLLLDVDLASTECLKLAVSKGLGIGIIGASTVVKVPQIIKLLRSKSASGISFLSYFLETSAYLIGLAYNYRQGFPFSTYGETALIMVQNVVITVLVLNYSGKASTAALFVAGLASSAATLFAPNILDMKSLSYLQAGAGALGVASKLPQILAVWQEGGTGQLSAFAVFNYLAGSLSRIFTTLQEVDDKLILYGFIAGFILNAVLAAQMVYYWNAPTKSAKSKGKEKVPIEMASASTTATPKGKSPTTRRRG</sequence>
<dbReference type="GO" id="GO:0016020">
    <property type="term" value="C:membrane"/>
    <property type="evidence" value="ECO:0007669"/>
    <property type="project" value="UniProtKB-SubCell"/>
</dbReference>
<keyword evidence="12" id="KW-1185">Reference proteome</keyword>
<dbReference type="InterPro" id="IPR016817">
    <property type="entry name" value="MannP-dilichol_defect-1"/>
</dbReference>
<keyword evidence="5 8" id="KW-1133">Transmembrane helix</keyword>
<dbReference type="Gene3D" id="1.20.1280.290">
    <property type="match status" value="2"/>
</dbReference>
<dbReference type="InterPro" id="IPR006603">
    <property type="entry name" value="PQ-loop_rpt"/>
</dbReference>
<dbReference type="PIRSF" id="PIRSF023381">
    <property type="entry name" value="MannP-dilichol_defect-1p"/>
    <property type="match status" value="1"/>
</dbReference>
<accession>A0A8T9CE92</accession>
<reference evidence="11 12" key="1">
    <citation type="submission" date="2018-05" db="EMBL/GenBank/DDBJ databases">
        <title>Genome sequencing and assembly of the regulated plant pathogen Lachnellula willkommii and related sister species for the development of diagnostic species identification markers.</title>
        <authorList>
            <person name="Giroux E."/>
            <person name="Bilodeau G."/>
        </authorList>
    </citation>
    <scope>NUCLEOTIDE SEQUENCE [LARGE SCALE GENOMIC DNA]</scope>
    <source>
        <strain evidence="11 12">CBS 268.59</strain>
    </source>
</reference>
<evidence type="ECO:0000256" key="2">
    <source>
        <dbReference type="ARBA" id="ARBA00022448"/>
    </source>
</evidence>
<dbReference type="EMBL" id="QGMK01000117">
    <property type="protein sequence ID" value="TVY84115.1"/>
    <property type="molecule type" value="Genomic_DNA"/>
</dbReference>
<dbReference type="OrthoDB" id="271506at2759"/>
<dbReference type="PANTHER" id="PTHR12226">
    <property type="entry name" value="MANNOSE-P-DOLICHOL UTILIZATION DEFECT 1 LEC35 -RELATED"/>
    <property type="match status" value="1"/>
</dbReference>
<comment type="subcellular location">
    <subcellularLocation>
        <location evidence="1 8">Membrane</location>
        <topology evidence="1 8">Multi-pass membrane protein</topology>
    </subcellularLocation>
</comment>
<dbReference type="FunFam" id="1.20.1280.290:FF:000006">
    <property type="entry name" value="mannose-P-dolichol utilization defect 1 protein"/>
    <property type="match status" value="1"/>
</dbReference>
<evidence type="ECO:0000256" key="4">
    <source>
        <dbReference type="ARBA" id="ARBA00022737"/>
    </source>
</evidence>
<keyword evidence="6 8" id="KW-0472">Membrane</keyword>
<keyword evidence="3 8" id="KW-0812">Transmembrane</keyword>
<proteinExistence type="inferred from homology"/>
<dbReference type="AlphaFoldDB" id="A0A8T9CE92"/>
<keyword evidence="2" id="KW-0813">Transport</keyword>
<gene>
    <name evidence="11" type="primary">Mpdu1</name>
    <name evidence="11" type="ORF">LSUE1_G002091</name>
</gene>